<dbReference type="STRING" id="371042.NG99_26680"/>
<dbReference type="eggNOG" id="COG4718">
    <property type="taxonomic scope" value="Bacteria"/>
</dbReference>
<evidence type="ECO:0000313" key="2">
    <source>
        <dbReference type="Proteomes" id="UP000030351"/>
    </source>
</evidence>
<accession>A0A0A3YHN9</accession>
<dbReference type="Pfam" id="PF05939">
    <property type="entry name" value="Phage_min_tail"/>
    <property type="match status" value="1"/>
</dbReference>
<reference evidence="1 2" key="1">
    <citation type="submission" date="2014-10" db="EMBL/GenBank/DDBJ databases">
        <title>Genome sequence of Erwinia typographi M043b.</title>
        <authorList>
            <person name="Chan K.-G."/>
            <person name="Tan W.-S."/>
        </authorList>
    </citation>
    <scope>NUCLEOTIDE SEQUENCE [LARGE SCALE GENOMIC DNA]</scope>
    <source>
        <strain evidence="1 2">M043b</strain>
    </source>
</reference>
<name>A0A0A3YHN9_9GAMM</name>
<keyword evidence="2" id="KW-1185">Reference proteome</keyword>
<dbReference type="Proteomes" id="UP000030351">
    <property type="component" value="Unassembled WGS sequence"/>
</dbReference>
<dbReference type="InterPro" id="IPR010265">
    <property type="entry name" value="Phage_lambda_TipM"/>
</dbReference>
<evidence type="ECO:0000313" key="1">
    <source>
        <dbReference type="EMBL" id="KGT86150.1"/>
    </source>
</evidence>
<sequence length="115" mass="12692">MAIETFTWRTQIQSGMEGTFDHRVRTAQFGDGYKQVSGDGINPETQSWPVSMAGRNAEMLPVLTFIRNHTVNSFIWTPPFGVAGLYRVVSDSVRASPLSSTAMTITATFEQSFAP</sequence>
<dbReference type="AlphaFoldDB" id="A0A0A3YHN9"/>
<dbReference type="OrthoDB" id="8607203at2"/>
<dbReference type="RefSeq" id="WP_034899762.1">
    <property type="nucleotide sequence ID" value="NZ_JRUQ01000110.1"/>
</dbReference>
<protein>
    <submittedName>
        <fullName evidence="1">Phage tail protein</fullName>
    </submittedName>
</protein>
<gene>
    <name evidence="1" type="ORF">NG99_26680</name>
</gene>
<dbReference type="EMBL" id="JRUQ01000110">
    <property type="protein sequence ID" value="KGT86150.1"/>
    <property type="molecule type" value="Genomic_DNA"/>
</dbReference>
<organism evidence="1 2">
    <name type="scientific">Erwinia typographi</name>
    <dbReference type="NCBI Taxonomy" id="371042"/>
    <lineage>
        <taxon>Bacteria</taxon>
        <taxon>Pseudomonadati</taxon>
        <taxon>Pseudomonadota</taxon>
        <taxon>Gammaproteobacteria</taxon>
        <taxon>Enterobacterales</taxon>
        <taxon>Erwiniaceae</taxon>
        <taxon>Erwinia</taxon>
    </lineage>
</organism>
<proteinExistence type="predicted"/>
<comment type="caution">
    <text evidence="1">The sequence shown here is derived from an EMBL/GenBank/DDBJ whole genome shotgun (WGS) entry which is preliminary data.</text>
</comment>